<reference evidence="21" key="2">
    <citation type="submission" date="2016-04" db="EMBL/GenBank/DDBJ databases">
        <authorList>
            <person name="Evans L.H."/>
            <person name="Alamgir A."/>
            <person name="Owens N."/>
            <person name="Weber N.D."/>
            <person name="Virtaneva K."/>
            <person name="Barbian K."/>
            <person name="Babar A."/>
            <person name="Rosenke K."/>
        </authorList>
    </citation>
    <scope>NUCLEOTIDE SEQUENCE</scope>
    <source>
        <strain evidence="21">P1</strain>
    </source>
</reference>
<evidence type="ECO:0000313" key="22">
    <source>
        <dbReference type="Proteomes" id="UP000033057"/>
    </source>
</evidence>
<dbReference type="RefSeq" id="WP_009988819.1">
    <property type="nucleotide sequence ID" value="NZ_CP011055.2"/>
</dbReference>
<reference evidence="26 27" key="4">
    <citation type="journal article" date="2018" name="Proc. Natl. Acad. Sci. U.S.A.">
        <title>Nonmutational mechanism of inheritance in the Archaeon Sulfolobus solfataricus.</title>
        <authorList>
            <person name="Payne S."/>
            <person name="McCarthy S."/>
            <person name="Johnson T."/>
            <person name="North E."/>
            <person name="Blum P."/>
        </authorList>
    </citation>
    <scope>NUCLEOTIDE SEQUENCE [LARGE SCALE GENOMIC DNA]</scope>
    <source>
        <strain evidence="14 26">SARC-H</strain>
        <strain evidence="15 30">SARC-I</strain>
        <strain evidence="17 31">SARC-N</strain>
        <strain evidence="18 32">SARC-O</strain>
        <strain evidence="19 27">SUL120</strain>
        <strain evidence="13 28">SULG</strain>
        <strain evidence="16 29">SULM</strain>
    </source>
</reference>
<evidence type="ECO:0000313" key="31">
    <source>
        <dbReference type="Proteomes" id="UP000278715"/>
    </source>
</evidence>
<dbReference type="PROSITE" id="PS51278">
    <property type="entry name" value="GATASE_TYPE_2"/>
    <property type="match status" value="1"/>
</dbReference>
<evidence type="ECO:0000313" key="20">
    <source>
        <dbReference type="EMBL" id="QPG50676.1"/>
    </source>
</evidence>
<dbReference type="SUPFAM" id="SSF56235">
    <property type="entry name" value="N-terminal nucleophile aminohydrolases (Ntn hydrolases)"/>
    <property type="match status" value="1"/>
</dbReference>
<dbReference type="OrthoDB" id="372195at2157"/>
<dbReference type="CDD" id="cd05008">
    <property type="entry name" value="SIS_GlmS_GlmD_1"/>
    <property type="match status" value="1"/>
</dbReference>
<evidence type="ECO:0000313" key="17">
    <source>
        <dbReference type="EMBL" id="AZF78632.1"/>
    </source>
</evidence>
<dbReference type="SUPFAM" id="SSF53697">
    <property type="entry name" value="SIS domain"/>
    <property type="match status" value="1"/>
</dbReference>
<evidence type="ECO:0000256" key="4">
    <source>
        <dbReference type="ARBA" id="ARBA00022576"/>
    </source>
</evidence>
<dbReference type="GO" id="GO:0006002">
    <property type="term" value="P:fructose 6-phosphate metabolic process"/>
    <property type="evidence" value="ECO:0007669"/>
    <property type="project" value="TreeGrafter"/>
</dbReference>
<dbReference type="Proteomes" id="UP000076770">
    <property type="component" value="Chromosome i"/>
</dbReference>
<evidence type="ECO:0000313" key="24">
    <source>
        <dbReference type="Proteomes" id="UP000033106"/>
    </source>
</evidence>
<dbReference type="Proteomes" id="UP000275843">
    <property type="component" value="Chromosome"/>
</dbReference>
<evidence type="ECO:0000313" key="15">
    <source>
        <dbReference type="EMBL" id="AZF73397.1"/>
    </source>
</evidence>
<dbReference type="InterPro" id="IPR005855">
    <property type="entry name" value="GFAT"/>
</dbReference>
<dbReference type="GO" id="GO:0004360">
    <property type="term" value="F:glutamine-fructose-6-phosphate transaminase (isomerizing) activity"/>
    <property type="evidence" value="ECO:0007669"/>
    <property type="project" value="UniProtKB-EC"/>
</dbReference>
<dbReference type="EC" id="2.6.1.16" evidence="2"/>
<sequence length="591" mass="65527">MCGIIGIVSNKESNRLAELVVSCLNRLEYRGYDSVGVAALSGGNLEVRKAKGTVEEVVRKKNIKELSGYAFLGHTRWATHGAPTDYNAHPHTDCINNIAVIHNGTIRNFKELRDELQALGHKFKSETDTEVIPHMMEEYMKRGMDTFQAFRSAIKNIQGSYAVLAIVKGERRIFFAKRDNPLVIGLGDDKTFVASDIPSFLPYTRKVIVISDGELGYVTPNTVYMEDENGNPIDVTSRIKIIDWDASSASKQGYPHFMLKEIHESPIAVKDTISGLLSEVDKINEIAEEIRESSRIIVTAAGTSYHAGLYFSLLLTRKGYTVIPLIASEYHNFRARKGDIVLAISQSGETLDVKMGIRKFKDEGAKIIALTNVIESDIARESHYKLYMRAGPEIGVAATKTFTSEIVSLLFLYSLIEKESISYLETAHETVRNVITETEGFAKKIGEELANKNNVYYLGRGLGVPLAMEGALKIKEIAYIHAEAYPAGESKHGPIALVESGFPIIFVNDGELVDELEKNLQEMKARGGKTYSISVNKRLNFADTEILVNTSEKLSSLAIAPIIQLIAYYASVKRGYDPDKPRNLAKTVTVE</sequence>
<evidence type="ECO:0000256" key="5">
    <source>
        <dbReference type="ARBA" id="ARBA00022679"/>
    </source>
</evidence>
<evidence type="ECO:0000313" key="25">
    <source>
        <dbReference type="Proteomes" id="UP000076770"/>
    </source>
</evidence>
<dbReference type="Gene3D" id="3.40.50.10490">
    <property type="entry name" value="Glucose-6-phosphate isomerase like protein, domain 1"/>
    <property type="match status" value="2"/>
</dbReference>
<dbReference type="PANTHER" id="PTHR10937:SF0">
    <property type="entry name" value="GLUTAMINE--FRUCTOSE-6-PHOSPHATE TRANSAMINASE (ISOMERIZING)"/>
    <property type="match status" value="1"/>
</dbReference>
<dbReference type="EMBL" id="CP033235">
    <property type="protein sequence ID" value="AZF68157.1"/>
    <property type="molecule type" value="Genomic_DNA"/>
</dbReference>
<reference evidence="25" key="3">
    <citation type="submission" date="2016-04" db="EMBL/GenBank/DDBJ databases">
        <authorList>
            <person name="Shah S.A."/>
            <person name="Garrett R.A."/>
        </authorList>
    </citation>
    <scope>NUCLEOTIDE SEQUENCE [LARGE SCALE GENOMIC DNA]</scope>
    <source>
        <strain evidence="25">ATCC 35091 / DSM 1616 / JCM 8930 / NBRC 15331 / P1</strain>
    </source>
</reference>
<feature type="domain" description="SIS" evidence="9">
    <location>
        <begin position="445"/>
        <end position="581"/>
    </location>
</feature>
<evidence type="ECO:0000313" key="10">
    <source>
        <dbReference type="EMBL" id="AKA73686.1"/>
    </source>
</evidence>
<dbReference type="AlphaFoldDB" id="A0A0E3GTE6"/>
<dbReference type="KEGG" id="ssoa:SULA_1399"/>
<name>A0A0E3GTE6_SACSO</name>
<reference evidence="22 23" key="1">
    <citation type="journal article" date="2015" name="Genome Announc.">
        <title>Complete Genome Sequence of Sulfolobus solfataricus Strain 98/2 and Evolved Derivatives.</title>
        <authorList>
            <person name="McCarthy S."/>
            <person name="Gradnigo J."/>
            <person name="Johnson T."/>
            <person name="Payne S."/>
            <person name="Lipzen A."/>
            <person name="Martin J."/>
            <person name="Schackwitz W."/>
            <person name="Moriyama E."/>
            <person name="Blum P."/>
        </authorList>
    </citation>
    <scope>NUCLEOTIDE SEQUENCE [LARGE SCALE GENOMIC DNA]</scope>
    <source>
        <strain evidence="22">98/2 SULC</strain>
        <strain evidence="10">SARC-B</strain>
        <strain evidence="11">SARC-C</strain>
        <strain evidence="12 24">SULA</strain>
        <strain evidence="23">SULB</strain>
    </source>
</reference>
<dbReference type="Proteomes" id="UP000269431">
    <property type="component" value="Chromosome"/>
</dbReference>
<evidence type="ECO:0000313" key="23">
    <source>
        <dbReference type="Proteomes" id="UP000033085"/>
    </source>
</evidence>
<dbReference type="GO" id="GO:0006047">
    <property type="term" value="P:UDP-N-acetylglucosamine metabolic process"/>
    <property type="evidence" value="ECO:0007669"/>
    <property type="project" value="TreeGrafter"/>
</dbReference>
<dbReference type="FunFam" id="3.60.20.10:FF:000143">
    <property type="entry name" value="Glucosamine/fructose-6-phosphate aminotransferase, isomerizing"/>
    <property type="match status" value="1"/>
</dbReference>
<feature type="domain" description="SIS" evidence="9">
    <location>
        <begin position="286"/>
        <end position="426"/>
    </location>
</feature>
<dbReference type="EMBL" id="CP033236">
    <property type="protein sequence ID" value="AZF70777.1"/>
    <property type="molecule type" value="Genomic_DNA"/>
</dbReference>
<dbReference type="InterPro" id="IPR046348">
    <property type="entry name" value="SIS_dom_sf"/>
</dbReference>
<dbReference type="EMBL" id="CP011055">
    <property type="protein sequence ID" value="AKA73686.1"/>
    <property type="molecule type" value="Genomic_DNA"/>
</dbReference>
<dbReference type="EMBL" id="CP011056">
    <property type="protein sequence ID" value="AKA76383.1"/>
    <property type="molecule type" value="Genomic_DNA"/>
</dbReference>
<dbReference type="OMA" id="ASEYRYA"/>
<dbReference type="Gene3D" id="3.60.20.10">
    <property type="entry name" value="Glutamine Phosphoribosylpyrophosphate, subunit 1, domain 1"/>
    <property type="match status" value="1"/>
</dbReference>
<dbReference type="PATRIC" id="fig|2287.6.peg.1448"/>
<evidence type="ECO:0000313" key="27">
    <source>
        <dbReference type="Proteomes" id="UP000269431"/>
    </source>
</evidence>
<dbReference type="EMBL" id="CP011057">
    <property type="protein sequence ID" value="AKA79075.1"/>
    <property type="molecule type" value="Genomic_DNA"/>
</dbReference>
<dbReference type="Proteomes" id="UP000267993">
    <property type="component" value="Chromosome"/>
</dbReference>
<dbReference type="Proteomes" id="UP000273443">
    <property type="component" value="Chromosome"/>
</dbReference>
<dbReference type="GeneID" id="44129356"/>
<evidence type="ECO:0000259" key="9">
    <source>
        <dbReference type="PROSITE" id="PS51464"/>
    </source>
</evidence>
<dbReference type="Proteomes" id="UP000033085">
    <property type="component" value="Chromosome"/>
</dbReference>
<evidence type="ECO:0000256" key="6">
    <source>
        <dbReference type="ARBA" id="ARBA00022737"/>
    </source>
</evidence>
<evidence type="ECO:0000313" key="16">
    <source>
        <dbReference type="EMBL" id="AZF76021.1"/>
    </source>
</evidence>
<dbReference type="InterPro" id="IPR001347">
    <property type="entry name" value="SIS_dom"/>
</dbReference>
<dbReference type="Proteomes" id="UP000033106">
    <property type="component" value="Chromosome"/>
</dbReference>
<reference evidence="10" key="5">
    <citation type="submission" date="2018-10" db="EMBL/GenBank/DDBJ databases">
        <authorList>
            <person name="McCarthy S."/>
            <person name="Gradnigo J."/>
            <person name="Johnson T."/>
            <person name="Payne S."/>
            <person name="Lipzen A."/>
            <person name="Schackwitz W."/>
            <person name="Martin J."/>
            <person name="Moriyama E."/>
            <person name="Blum P."/>
        </authorList>
    </citation>
    <scope>NUCLEOTIDE SEQUENCE</scope>
    <source>
        <strain evidence="10">SARC-B</strain>
        <strain evidence="11">SARC-C</strain>
        <strain evidence="12">SULA</strain>
    </source>
</reference>
<dbReference type="Proteomes" id="UP000282269">
    <property type="component" value="Chromosome"/>
</dbReference>
<dbReference type="EMBL" id="CP033238">
    <property type="protein sequence ID" value="AZF76021.1"/>
    <property type="molecule type" value="Genomic_DNA"/>
</dbReference>
<evidence type="ECO:0000256" key="7">
    <source>
        <dbReference type="ARBA" id="ARBA00022962"/>
    </source>
</evidence>
<evidence type="ECO:0000313" key="11">
    <source>
        <dbReference type="EMBL" id="AKA76383.1"/>
    </source>
</evidence>
<dbReference type="FunFam" id="3.40.50.10490:FF:000022">
    <property type="entry name" value="Glutamine--fructose-6-phosphate aminotransferase [isomerizing]"/>
    <property type="match status" value="1"/>
</dbReference>
<dbReference type="GO" id="GO:0006487">
    <property type="term" value="P:protein N-linked glycosylation"/>
    <property type="evidence" value="ECO:0007669"/>
    <property type="project" value="TreeGrafter"/>
</dbReference>
<evidence type="ECO:0000313" key="14">
    <source>
        <dbReference type="EMBL" id="AZF70777.1"/>
    </source>
</evidence>
<dbReference type="KEGG" id="ssol:SULB_1400"/>
<dbReference type="Proteomes" id="UP000594632">
    <property type="component" value="Chromosome"/>
</dbReference>
<gene>
    <name evidence="10" type="primary">glmS</name>
    <name evidence="20" type="ORF">HFC64_13415</name>
    <name evidence="21" type="ORF">SSOP1_0363</name>
    <name evidence="12" type="ORF">SULA_1399</name>
    <name evidence="10" type="ORF">SULB_1400</name>
    <name evidence="11" type="ORF">SULC_1398</name>
    <name evidence="13" type="ORF">SULG_06950</name>
    <name evidence="14" type="ORF">SULH_06950</name>
    <name evidence="15" type="ORF">SULI_06950</name>
    <name evidence="16" type="ORF">SULM_06950</name>
    <name evidence="17" type="ORF">SULN_06950</name>
    <name evidence="18" type="ORF">SULO_06960</name>
    <name evidence="19" type="ORF">SULZ_07195</name>
</gene>
<dbReference type="EMBL" id="CP033239">
    <property type="protein sequence ID" value="AZF78632.1"/>
    <property type="molecule type" value="Genomic_DNA"/>
</dbReference>
<dbReference type="InterPro" id="IPR035466">
    <property type="entry name" value="GlmS/AgaS_SIS"/>
</dbReference>
<reference evidence="20 33" key="6">
    <citation type="journal article" date="2020" name="Nat. Commun.">
        <title>The structures of two archaeal type IV pili illuminate evolutionary relationships.</title>
        <authorList>
            <person name="Wang F."/>
            <person name="Baquero D.P."/>
            <person name="Su Z."/>
            <person name="Beltran L.C."/>
            <person name="Prangishvili D."/>
            <person name="Krupovic M."/>
            <person name="Egelman E.H."/>
        </authorList>
    </citation>
    <scope>NUCLEOTIDE SEQUENCE [LARGE SCALE GENOMIC DNA]</scope>
    <source>
        <strain evidence="20 33">POZ149</strain>
    </source>
</reference>
<keyword evidence="4 10" id="KW-0032">Aminotransferase</keyword>
<evidence type="ECO:0000313" key="30">
    <source>
        <dbReference type="Proteomes" id="UP000275843"/>
    </source>
</evidence>
<evidence type="ECO:0000313" key="13">
    <source>
        <dbReference type="EMBL" id="AZF68157.1"/>
    </source>
</evidence>
<dbReference type="CDD" id="cd05009">
    <property type="entry name" value="SIS_GlmS_GlmD_2"/>
    <property type="match status" value="1"/>
</dbReference>
<dbReference type="NCBIfam" id="NF001484">
    <property type="entry name" value="PRK00331.1"/>
    <property type="match status" value="1"/>
</dbReference>
<comment type="catalytic activity">
    <reaction evidence="1">
        <text>D-fructose 6-phosphate + L-glutamine = D-glucosamine 6-phosphate + L-glutamate</text>
        <dbReference type="Rhea" id="RHEA:13237"/>
        <dbReference type="ChEBI" id="CHEBI:29985"/>
        <dbReference type="ChEBI" id="CHEBI:58359"/>
        <dbReference type="ChEBI" id="CHEBI:58725"/>
        <dbReference type="ChEBI" id="CHEBI:61527"/>
        <dbReference type="EC" id="2.6.1.16"/>
    </reaction>
</comment>
<keyword evidence="5 10" id="KW-0808">Transferase</keyword>
<evidence type="ECO:0000256" key="3">
    <source>
        <dbReference type="ARBA" id="ARBA00022490"/>
    </source>
</evidence>
<evidence type="ECO:0000313" key="28">
    <source>
        <dbReference type="Proteomes" id="UP000273194"/>
    </source>
</evidence>
<feature type="domain" description="Glutamine amidotransferase type-2" evidence="8">
    <location>
        <begin position="2"/>
        <end position="221"/>
    </location>
</feature>
<evidence type="ECO:0000313" key="26">
    <source>
        <dbReference type="Proteomes" id="UP000267993"/>
    </source>
</evidence>
<dbReference type="InterPro" id="IPR017932">
    <property type="entry name" value="GATase_2_dom"/>
</dbReference>
<dbReference type="Pfam" id="PF01380">
    <property type="entry name" value="SIS"/>
    <property type="match status" value="2"/>
</dbReference>
<dbReference type="InterPro" id="IPR047084">
    <property type="entry name" value="GFAT_N"/>
</dbReference>
<evidence type="ECO:0000259" key="8">
    <source>
        <dbReference type="PROSITE" id="PS51278"/>
    </source>
</evidence>
<dbReference type="EMBL" id="LT549890">
    <property type="protein sequence ID" value="SAI83917.1"/>
    <property type="molecule type" value="Genomic_DNA"/>
</dbReference>
<dbReference type="GeneID" id="1455520"/>
<evidence type="ECO:0000256" key="2">
    <source>
        <dbReference type="ARBA" id="ARBA00012916"/>
    </source>
</evidence>
<dbReference type="EMBL" id="CP033237">
    <property type="protein sequence ID" value="AZF73397.1"/>
    <property type="molecule type" value="Genomic_DNA"/>
</dbReference>
<evidence type="ECO:0000313" key="33">
    <source>
        <dbReference type="Proteomes" id="UP000594632"/>
    </source>
</evidence>
<dbReference type="Pfam" id="PF13522">
    <property type="entry name" value="GATase_6"/>
    <property type="match status" value="1"/>
</dbReference>
<dbReference type="CDD" id="cd00714">
    <property type="entry name" value="GFAT"/>
    <property type="match status" value="1"/>
</dbReference>
<dbReference type="PANTHER" id="PTHR10937">
    <property type="entry name" value="GLUCOSAMINE--FRUCTOSE-6-PHOSPHATE AMINOTRANSFERASE, ISOMERIZING"/>
    <property type="match status" value="1"/>
</dbReference>
<dbReference type="NCBIfam" id="TIGR01135">
    <property type="entry name" value="glmS"/>
    <property type="match status" value="1"/>
</dbReference>
<dbReference type="KEGG" id="ssof:SULC_1398"/>
<evidence type="ECO:0000313" key="32">
    <source>
        <dbReference type="Proteomes" id="UP000282269"/>
    </source>
</evidence>
<accession>A0A0E3GTE6</accession>
<evidence type="ECO:0000313" key="19">
    <source>
        <dbReference type="EMBL" id="AZF83872.1"/>
    </source>
</evidence>
<dbReference type="GO" id="GO:0097367">
    <property type="term" value="F:carbohydrate derivative binding"/>
    <property type="evidence" value="ECO:0007669"/>
    <property type="project" value="InterPro"/>
</dbReference>
<proteinExistence type="predicted"/>
<dbReference type="EMBL" id="CP050869">
    <property type="protein sequence ID" value="QPG50676.1"/>
    <property type="molecule type" value="Genomic_DNA"/>
</dbReference>
<dbReference type="Proteomes" id="UP000033057">
    <property type="component" value="Chromosome"/>
</dbReference>
<keyword evidence="3" id="KW-0963">Cytoplasm</keyword>
<dbReference type="PROSITE" id="PS51464">
    <property type="entry name" value="SIS"/>
    <property type="match status" value="2"/>
</dbReference>
<evidence type="ECO:0000313" key="12">
    <source>
        <dbReference type="EMBL" id="AKA79075.1"/>
    </source>
</evidence>
<dbReference type="Proteomes" id="UP000278715">
    <property type="component" value="Chromosome"/>
</dbReference>
<keyword evidence="6" id="KW-0677">Repeat</keyword>
<dbReference type="EMBL" id="CP033240">
    <property type="protein sequence ID" value="AZF81235.1"/>
    <property type="molecule type" value="Genomic_DNA"/>
</dbReference>
<dbReference type="InterPro" id="IPR029055">
    <property type="entry name" value="Ntn_hydrolases_N"/>
</dbReference>
<dbReference type="InterPro" id="IPR035490">
    <property type="entry name" value="GlmS/FrlB_SIS"/>
</dbReference>
<keyword evidence="7" id="KW-0315">Glutamine amidotransferase</keyword>
<dbReference type="Proteomes" id="UP000273194">
    <property type="component" value="Chromosome"/>
</dbReference>
<evidence type="ECO:0000313" key="18">
    <source>
        <dbReference type="EMBL" id="AZF81235.1"/>
    </source>
</evidence>
<dbReference type="EMBL" id="CP033241">
    <property type="protein sequence ID" value="AZF83872.1"/>
    <property type="molecule type" value="Genomic_DNA"/>
</dbReference>
<organism evidence="10 23">
    <name type="scientific">Saccharolobus solfataricus</name>
    <name type="common">Sulfolobus solfataricus</name>
    <dbReference type="NCBI Taxonomy" id="2287"/>
    <lineage>
        <taxon>Archaea</taxon>
        <taxon>Thermoproteota</taxon>
        <taxon>Thermoprotei</taxon>
        <taxon>Sulfolobales</taxon>
        <taxon>Sulfolobaceae</taxon>
        <taxon>Saccharolobus</taxon>
    </lineage>
</organism>
<evidence type="ECO:0000256" key="1">
    <source>
        <dbReference type="ARBA" id="ARBA00001031"/>
    </source>
</evidence>
<evidence type="ECO:0000313" key="29">
    <source>
        <dbReference type="Proteomes" id="UP000273443"/>
    </source>
</evidence>
<protein>
    <recommendedName>
        <fullName evidence="2">glutamine--fructose-6-phosphate transaminase (isomerizing)</fullName>
        <ecNumber evidence="2">2.6.1.16</ecNumber>
    </recommendedName>
</protein>
<evidence type="ECO:0000313" key="21">
    <source>
        <dbReference type="EMBL" id="SAI83917.1"/>
    </source>
</evidence>